<sequence>MQRHSPSKPSGAALMLFETEHLKANIRADNPTAVVRAAIIMIFPKWPLIGQSLLFHASSKRSNLRGHQKW</sequence>
<dbReference type="Proteomes" id="UP000184749">
    <property type="component" value="Chromosome"/>
</dbReference>
<protein>
    <submittedName>
        <fullName evidence="1">Uncharacterized protein</fullName>
    </submittedName>
</protein>
<name>A0A1L5NHZ8_9HYPH</name>
<organism evidence="1 2">
    <name type="scientific">Rhizobium gallicum</name>
    <dbReference type="NCBI Taxonomy" id="56730"/>
    <lineage>
        <taxon>Bacteria</taxon>
        <taxon>Pseudomonadati</taxon>
        <taxon>Pseudomonadota</taxon>
        <taxon>Alphaproteobacteria</taxon>
        <taxon>Hyphomicrobiales</taxon>
        <taxon>Rhizobiaceae</taxon>
        <taxon>Rhizobium/Agrobacterium group</taxon>
        <taxon>Rhizobium</taxon>
    </lineage>
</organism>
<dbReference type="AlphaFoldDB" id="A0A1L5NHZ8"/>
<evidence type="ECO:0000313" key="2">
    <source>
        <dbReference type="Proteomes" id="UP000184749"/>
    </source>
</evidence>
<proteinExistence type="predicted"/>
<evidence type="ECO:0000313" key="1">
    <source>
        <dbReference type="EMBL" id="APO67488.1"/>
    </source>
</evidence>
<reference evidence="1 2" key="1">
    <citation type="submission" date="2016-09" db="EMBL/GenBank/DDBJ databases">
        <title>The complete genome sequences of Rhizobium gallicum, symbiovars gallicum and phaseoli, symbionts associated to common bean (Phaseolus vulgaris).</title>
        <authorList>
            <person name="Bustos P."/>
            <person name="Santamaria R.I."/>
            <person name="Perez-Carrascal O.M."/>
            <person name="Juarez S."/>
            <person name="Lozano L."/>
            <person name="Martinez-Flores I."/>
            <person name="Martinez-Romero E."/>
            <person name="Cevallos M."/>
            <person name="Romero D."/>
            <person name="Davila G."/>
            <person name="Gonzalez V."/>
        </authorList>
    </citation>
    <scope>NUCLEOTIDE SEQUENCE [LARGE SCALE GENOMIC DNA]</scope>
    <source>
        <strain evidence="1 2">IE4872</strain>
    </source>
</reference>
<accession>A0A1L5NHZ8</accession>
<dbReference type="STRING" id="56730.IE4872_CH01862"/>
<gene>
    <name evidence="1" type="ORF">IE4872_CH01862</name>
</gene>
<dbReference type="EMBL" id="CP017101">
    <property type="protein sequence ID" value="APO67488.1"/>
    <property type="molecule type" value="Genomic_DNA"/>
</dbReference>